<evidence type="ECO:0008006" key="3">
    <source>
        <dbReference type="Google" id="ProtNLM"/>
    </source>
</evidence>
<keyword evidence="2" id="KW-1185">Reference proteome</keyword>
<accession>A0A2J6SKA8</accession>
<reference evidence="1 2" key="1">
    <citation type="submission" date="2016-04" db="EMBL/GenBank/DDBJ databases">
        <title>A degradative enzymes factory behind the ericoid mycorrhizal symbiosis.</title>
        <authorList>
            <consortium name="DOE Joint Genome Institute"/>
            <person name="Martino E."/>
            <person name="Morin E."/>
            <person name="Grelet G."/>
            <person name="Kuo A."/>
            <person name="Kohler A."/>
            <person name="Daghino S."/>
            <person name="Barry K."/>
            <person name="Choi C."/>
            <person name="Cichocki N."/>
            <person name="Clum A."/>
            <person name="Copeland A."/>
            <person name="Hainaut M."/>
            <person name="Haridas S."/>
            <person name="Labutti K."/>
            <person name="Lindquist E."/>
            <person name="Lipzen A."/>
            <person name="Khouja H.-R."/>
            <person name="Murat C."/>
            <person name="Ohm R."/>
            <person name="Olson A."/>
            <person name="Spatafora J."/>
            <person name="Veneault-Fourrey C."/>
            <person name="Henrissat B."/>
            <person name="Grigoriev I."/>
            <person name="Martin F."/>
            <person name="Perotto S."/>
        </authorList>
    </citation>
    <scope>NUCLEOTIDE SEQUENCE [LARGE SCALE GENOMIC DNA]</scope>
    <source>
        <strain evidence="1 2">E</strain>
    </source>
</reference>
<dbReference type="Proteomes" id="UP000235371">
    <property type="component" value="Unassembled WGS sequence"/>
</dbReference>
<dbReference type="InParanoid" id="A0A2J6SKA8"/>
<sequence length="252" mass="27547">MSEISTAGETLHPVRVAEELSIEAENRSISSSTSDIVIEKIAPILDDSPPESKKKKVEFEGANVEPAPPPYTPATAEAVKIPFWEKRWFLLAPIGGLFSRIPIRVFFINARGFLADIYQTTWRGPWINRSLSQRQFTVGDQCFGLGSNSISAASCDDVGVTVYAMDTEGILYAFQPSGEDSSGNGAIWNIVWQDNDVGDISAQGVNIAAVCLMPVDDWPPPVFVNFFESIQNTGSLVTWFNTTNVTVPLSPK</sequence>
<name>A0A2J6SKA8_9HELO</name>
<dbReference type="OrthoDB" id="10391518at2759"/>
<dbReference type="RefSeq" id="XP_024728089.1">
    <property type="nucleotide sequence ID" value="XM_024884003.1"/>
</dbReference>
<evidence type="ECO:0000313" key="2">
    <source>
        <dbReference type="Proteomes" id="UP000235371"/>
    </source>
</evidence>
<gene>
    <name evidence="1" type="ORF">K444DRAFT_636525</name>
</gene>
<dbReference type="EMBL" id="KZ613912">
    <property type="protein sequence ID" value="PMD51185.1"/>
    <property type="molecule type" value="Genomic_DNA"/>
</dbReference>
<dbReference type="AlphaFoldDB" id="A0A2J6SKA8"/>
<organism evidence="1 2">
    <name type="scientific">Hyaloscypha bicolor E</name>
    <dbReference type="NCBI Taxonomy" id="1095630"/>
    <lineage>
        <taxon>Eukaryota</taxon>
        <taxon>Fungi</taxon>
        <taxon>Dikarya</taxon>
        <taxon>Ascomycota</taxon>
        <taxon>Pezizomycotina</taxon>
        <taxon>Leotiomycetes</taxon>
        <taxon>Helotiales</taxon>
        <taxon>Hyaloscyphaceae</taxon>
        <taxon>Hyaloscypha</taxon>
        <taxon>Hyaloscypha bicolor</taxon>
    </lineage>
</organism>
<proteinExistence type="predicted"/>
<dbReference type="GeneID" id="36592080"/>
<protein>
    <recommendedName>
        <fullName evidence="3">Fucose-specific lectin</fullName>
    </recommendedName>
</protein>
<evidence type="ECO:0000313" key="1">
    <source>
        <dbReference type="EMBL" id="PMD51185.1"/>
    </source>
</evidence>